<dbReference type="PANTHER" id="PTHR14334:SF3">
    <property type="entry name" value="TRANSMEMBRANE AND IMMUNOGLOBULIN DOMAIN CONTAINING 2"/>
    <property type="match status" value="1"/>
</dbReference>
<dbReference type="GO" id="GO:0050853">
    <property type="term" value="P:B cell receptor signaling pathway"/>
    <property type="evidence" value="ECO:0007669"/>
    <property type="project" value="TreeGrafter"/>
</dbReference>
<keyword evidence="6" id="KW-1185">Reference proteome</keyword>
<dbReference type="InterPro" id="IPR013783">
    <property type="entry name" value="Ig-like_fold"/>
</dbReference>
<reference evidence="5 6" key="1">
    <citation type="submission" date="2019-06" db="EMBL/GenBank/DDBJ databases">
        <title>A chromosome-scale genome assembly of the European perch, Perca fluviatilis.</title>
        <authorList>
            <person name="Roques C."/>
            <person name="Zahm M."/>
            <person name="Cabau C."/>
            <person name="Klopp C."/>
            <person name="Bouchez O."/>
            <person name="Donnadieu C."/>
            <person name="Kuhl H."/>
            <person name="Gislard M."/>
            <person name="Guendouz S."/>
            <person name="Journot L."/>
            <person name="Haffray P."/>
            <person name="Bestin A."/>
            <person name="Morvezen R."/>
            <person name="Feron R."/>
            <person name="Wen M."/>
            <person name="Jouanno E."/>
            <person name="Herpin A."/>
            <person name="Schartl M."/>
            <person name="Postlethwait J."/>
            <person name="Schaerlinger B."/>
            <person name="Chardard D."/>
            <person name="Lecocq T."/>
            <person name="Poncet C."/>
            <person name="Jaffrelo L."/>
            <person name="Lampietro C."/>
            <person name="Guiguen Y."/>
        </authorList>
    </citation>
    <scope>NUCLEOTIDE SEQUENCE [LARGE SCALE GENOMIC DNA]</scope>
    <source>
        <tissue evidence="5">Blood</tissue>
    </source>
</reference>
<evidence type="ECO:0000313" key="5">
    <source>
        <dbReference type="EMBL" id="KAF1380395.1"/>
    </source>
</evidence>
<protein>
    <recommendedName>
        <fullName evidence="4">Ig-like domain-containing protein</fullName>
    </recommendedName>
</protein>
<dbReference type="GO" id="GO:0019815">
    <property type="term" value="C:B cell receptor complex"/>
    <property type="evidence" value="ECO:0007669"/>
    <property type="project" value="TreeGrafter"/>
</dbReference>
<feature type="transmembrane region" description="Helical" evidence="2">
    <location>
        <begin position="189"/>
        <end position="214"/>
    </location>
</feature>
<keyword evidence="3" id="KW-0732">Signal</keyword>
<organism evidence="5 6">
    <name type="scientific">Perca fluviatilis</name>
    <name type="common">European perch</name>
    <dbReference type="NCBI Taxonomy" id="8168"/>
    <lineage>
        <taxon>Eukaryota</taxon>
        <taxon>Metazoa</taxon>
        <taxon>Chordata</taxon>
        <taxon>Craniata</taxon>
        <taxon>Vertebrata</taxon>
        <taxon>Euteleostomi</taxon>
        <taxon>Actinopterygii</taxon>
        <taxon>Neopterygii</taxon>
        <taxon>Teleostei</taxon>
        <taxon>Neoteleostei</taxon>
        <taxon>Acanthomorphata</taxon>
        <taxon>Eupercaria</taxon>
        <taxon>Perciformes</taxon>
        <taxon>Percoidei</taxon>
        <taxon>Percidae</taxon>
        <taxon>Percinae</taxon>
        <taxon>Perca</taxon>
    </lineage>
</organism>
<dbReference type="Gene3D" id="2.60.40.10">
    <property type="entry name" value="Immunoglobulins"/>
    <property type="match status" value="1"/>
</dbReference>
<feature type="chain" id="PRO_5025352960" description="Ig-like domain-containing protein" evidence="3">
    <location>
        <begin position="21"/>
        <end position="274"/>
    </location>
</feature>
<proteinExistence type="predicted"/>
<keyword evidence="2" id="KW-1133">Transmembrane helix</keyword>
<dbReference type="PANTHER" id="PTHR14334">
    <property type="entry name" value="B-CELL ANTIGEN RECEPTOR COMPLEX-ASSOCIATED PROTEIN"/>
    <property type="match status" value="1"/>
</dbReference>
<dbReference type="GO" id="GO:0009897">
    <property type="term" value="C:external side of plasma membrane"/>
    <property type="evidence" value="ECO:0007669"/>
    <property type="project" value="TreeGrafter"/>
</dbReference>
<accession>A0A6A5ENE2</accession>
<name>A0A6A5ENE2_PERFL</name>
<feature type="signal peptide" evidence="3">
    <location>
        <begin position="1"/>
        <end position="20"/>
    </location>
</feature>
<dbReference type="GO" id="GO:0030183">
    <property type="term" value="P:B cell differentiation"/>
    <property type="evidence" value="ECO:0007669"/>
    <property type="project" value="TreeGrafter"/>
</dbReference>
<evidence type="ECO:0000256" key="1">
    <source>
        <dbReference type="ARBA" id="ARBA00023319"/>
    </source>
</evidence>
<dbReference type="InterPro" id="IPR003599">
    <property type="entry name" value="Ig_sub"/>
</dbReference>
<evidence type="ECO:0000256" key="3">
    <source>
        <dbReference type="SAM" id="SignalP"/>
    </source>
</evidence>
<comment type="caution">
    <text evidence="5">The sequence shown here is derived from an EMBL/GenBank/DDBJ whole genome shotgun (WGS) entry which is preliminary data.</text>
</comment>
<dbReference type="InterPro" id="IPR007110">
    <property type="entry name" value="Ig-like_dom"/>
</dbReference>
<feature type="domain" description="Ig-like" evidence="4">
    <location>
        <begin position="68"/>
        <end position="175"/>
    </location>
</feature>
<evidence type="ECO:0000259" key="4">
    <source>
        <dbReference type="PROSITE" id="PS50835"/>
    </source>
</evidence>
<evidence type="ECO:0000313" key="6">
    <source>
        <dbReference type="Proteomes" id="UP000465112"/>
    </source>
</evidence>
<dbReference type="InterPro" id="IPR013106">
    <property type="entry name" value="Ig_V-set"/>
</dbReference>
<dbReference type="Pfam" id="PF07686">
    <property type="entry name" value="V-set"/>
    <property type="match status" value="1"/>
</dbReference>
<dbReference type="PROSITE" id="PS50835">
    <property type="entry name" value="IG_LIKE"/>
    <property type="match status" value="1"/>
</dbReference>
<feature type="non-terminal residue" evidence="5">
    <location>
        <position position="1"/>
    </location>
</feature>
<keyword evidence="2" id="KW-0812">Transmembrane</keyword>
<dbReference type="InterPro" id="IPR036179">
    <property type="entry name" value="Ig-like_dom_sf"/>
</dbReference>
<gene>
    <name evidence="5" type="ORF">PFLUV_G00163260</name>
</gene>
<keyword evidence="1" id="KW-0393">Immunoglobulin domain</keyword>
<keyword evidence="2" id="KW-0472">Membrane</keyword>
<dbReference type="SMART" id="SM00409">
    <property type="entry name" value="IG"/>
    <property type="match status" value="1"/>
</dbReference>
<dbReference type="SUPFAM" id="SSF48726">
    <property type="entry name" value="Immunoglobulin"/>
    <property type="match status" value="1"/>
</dbReference>
<evidence type="ECO:0000256" key="2">
    <source>
        <dbReference type="SAM" id="Phobius"/>
    </source>
</evidence>
<dbReference type="EMBL" id="VHII01000014">
    <property type="protein sequence ID" value="KAF1380395.1"/>
    <property type="molecule type" value="Genomic_DNA"/>
</dbReference>
<sequence>LWVRVCVCVCVCAWVRVCVCACVNDLEKLCRDECLLSVEKLCVKMKLLLSSLLLASLCALSSWSVSSDTLVVTQTPDVFVMEGGAVNITCCWTRQFERVGVQWLNHKNKTSIIQTEIFIWTNSSQGSLQKETSNCSHLIFTNVTREDSGRYICKVSLEIPLLIVVSGNGTVITVSDKTSTKDSAAEGGLPLPVLISLAVVAPLLLITLACFCTLRRIQGSQAARVIYEVPHIDSEEVEMDKHSTGSSRGSSQWCQVPVYESFDYFERVQTKESG</sequence>
<dbReference type="AlphaFoldDB" id="A0A6A5ENE2"/>
<dbReference type="Proteomes" id="UP000465112">
    <property type="component" value="Chromosome 14"/>
</dbReference>